<evidence type="ECO:0000256" key="1">
    <source>
        <dbReference type="ARBA" id="ARBA00022729"/>
    </source>
</evidence>
<reference evidence="3" key="2">
    <citation type="journal article" date="2021" name="PeerJ">
        <title>Extensive microbial diversity within the chicken gut microbiome revealed by metagenomics and culture.</title>
        <authorList>
            <person name="Gilroy R."/>
            <person name="Ravi A."/>
            <person name="Getino M."/>
            <person name="Pursley I."/>
            <person name="Horton D.L."/>
            <person name="Alikhan N.F."/>
            <person name="Baker D."/>
            <person name="Gharbi K."/>
            <person name="Hall N."/>
            <person name="Watson M."/>
            <person name="Adriaenssens E.M."/>
            <person name="Foster-Nyarko E."/>
            <person name="Jarju S."/>
            <person name="Secka A."/>
            <person name="Antonio M."/>
            <person name="Oren A."/>
            <person name="Chaudhuri R.R."/>
            <person name="La Ragione R."/>
            <person name="Hildebrand F."/>
            <person name="Pallen M.J."/>
        </authorList>
    </citation>
    <scope>NUCLEOTIDE SEQUENCE</scope>
    <source>
        <strain evidence="3">G3-3990</strain>
    </source>
</reference>
<evidence type="ECO:0000313" key="3">
    <source>
        <dbReference type="EMBL" id="MBO8459707.1"/>
    </source>
</evidence>
<dbReference type="PANTHER" id="PTHR35936">
    <property type="entry name" value="MEMBRANE-BOUND LYTIC MUREIN TRANSGLYCOSYLASE F"/>
    <property type="match status" value="1"/>
</dbReference>
<protein>
    <submittedName>
        <fullName evidence="3">Transporter substrate-binding domain-containing protein</fullName>
    </submittedName>
</protein>
<dbReference type="Gene3D" id="3.40.190.10">
    <property type="entry name" value="Periplasmic binding protein-like II"/>
    <property type="match status" value="2"/>
</dbReference>
<accession>A0A9D9N465</accession>
<keyword evidence="1" id="KW-0732">Signal</keyword>
<dbReference type="EMBL" id="JADIMG010000052">
    <property type="protein sequence ID" value="MBO8459707.1"/>
    <property type="molecule type" value="Genomic_DNA"/>
</dbReference>
<dbReference type="Pfam" id="PF00497">
    <property type="entry name" value="SBP_bac_3"/>
    <property type="match status" value="1"/>
</dbReference>
<proteinExistence type="predicted"/>
<name>A0A9D9N465_9BACT</name>
<comment type="caution">
    <text evidence="3">The sequence shown here is derived from an EMBL/GenBank/DDBJ whole genome shotgun (WGS) entry which is preliminary data.</text>
</comment>
<dbReference type="PANTHER" id="PTHR35936:SF19">
    <property type="entry name" value="AMINO-ACID-BINDING PROTEIN YXEM-RELATED"/>
    <property type="match status" value="1"/>
</dbReference>
<evidence type="ECO:0000313" key="4">
    <source>
        <dbReference type="Proteomes" id="UP000823641"/>
    </source>
</evidence>
<dbReference type="InterPro" id="IPR001638">
    <property type="entry name" value="Solute-binding_3/MltF_N"/>
</dbReference>
<feature type="domain" description="Solute-binding protein family 3/N-terminal" evidence="2">
    <location>
        <begin position="46"/>
        <end position="265"/>
    </location>
</feature>
<dbReference type="Proteomes" id="UP000823641">
    <property type="component" value="Unassembled WGS sequence"/>
</dbReference>
<gene>
    <name evidence="3" type="ORF">IAA73_05155</name>
</gene>
<evidence type="ECO:0000259" key="2">
    <source>
        <dbReference type="Pfam" id="PF00497"/>
    </source>
</evidence>
<organism evidence="3 4">
    <name type="scientific">Candidatus Gallipaludibacter merdavium</name>
    <dbReference type="NCBI Taxonomy" id="2840839"/>
    <lineage>
        <taxon>Bacteria</taxon>
        <taxon>Pseudomonadati</taxon>
        <taxon>Bacteroidota</taxon>
        <taxon>Bacteroidia</taxon>
        <taxon>Bacteroidales</taxon>
        <taxon>Candidatus Gallipaludibacter</taxon>
    </lineage>
</organism>
<dbReference type="AlphaFoldDB" id="A0A9D9N465"/>
<reference evidence="3" key="1">
    <citation type="submission" date="2020-10" db="EMBL/GenBank/DDBJ databases">
        <authorList>
            <person name="Gilroy R."/>
        </authorList>
    </citation>
    <scope>NUCLEOTIDE SEQUENCE</scope>
    <source>
        <strain evidence="3">G3-3990</strain>
    </source>
</reference>
<dbReference type="SUPFAM" id="SSF53850">
    <property type="entry name" value="Periplasmic binding protein-like II"/>
    <property type="match status" value="1"/>
</dbReference>
<sequence>MTKQQRRKVILGALAVALIVSMVCVDWWGMGSDDLPRIMEEGRLVVIMDDSHMGFCSHHVVDTMGFYYEMVKAYADSMGLELEVVVVDGLDNQLKSLAQGAGHVVAATIPLTEPIRRKYEAVGPLYYAHLQLAQHDAEDKLSSPLEMVNRLVVMPENSAYEMRLDFLGEELADSIPRFVVKSCSEEDLMRMLQRGDIAYTMCMSLDARCWKRIFPETYFDLSLGVDQPCGWVVSKSAHKLHVSLEKFFEGFMQTSDYRRIYLKYF</sequence>